<organism evidence="1 2">
    <name type="scientific">Iphiclides podalirius</name>
    <name type="common">scarce swallowtail</name>
    <dbReference type="NCBI Taxonomy" id="110791"/>
    <lineage>
        <taxon>Eukaryota</taxon>
        <taxon>Metazoa</taxon>
        <taxon>Ecdysozoa</taxon>
        <taxon>Arthropoda</taxon>
        <taxon>Hexapoda</taxon>
        <taxon>Insecta</taxon>
        <taxon>Pterygota</taxon>
        <taxon>Neoptera</taxon>
        <taxon>Endopterygota</taxon>
        <taxon>Lepidoptera</taxon>
        <taxon>Glossata</taxon>
        <taxon>Ditrysia</taxon>
        <taxon>Papilionoidea</taxon>
        <taxon>Papilionidae</taxon>
        <taxon>Papilioninae</taxon>
        <taxon>Iphiclides</taxon>
    </lineage>
</organism>
<sequence>MELTLHKIFGVSKQVLSIWTNKVLLFQIVTLALVAVVVAKPGYGGGYHDDDDFSHGAAWLPVEALSGLDTALEVTVSITASVSTAQDTALEFTLSVTASVSTAQDTALEVTVSEVTALHTLAKISPSVTVTVDTAVRASSTVHTIIAERNSATIATGIDRMIE</sequence>
<gene>
    <name evidence="1" type="ORF">IPOD504_LOCUS3664</name>
</gene>
<dbReference type="Proteomes" id="UP000837857">
    <property type="component" value="Chromosome 14"/>
</dbReference>
<accession>A0ABN8HYE3</accession>
<name>A0ABN8HYE3_9NEOP</name>
<reference evidence="1" key="1">
    <citation type="submission" date="2022-03" db="EMBL/GenBank/DDBJ databases">
        <authorList>
            <person name="Martin H S."/>
        </authorList>
    </citation>
    <scope>NUCLEOTIDE SEQUENCE</scope>
</reference>
<feature type="non-terminal residue" evidence="1">
    <location>
        <position position="163"/>
    </location>
</feature>
<evidence type="ECO:0000313" key="1">
    <source>
        <dbReference type="EMBL" id="CAH2042215.1"/>
    </source>
</evidence>
<proteinExistence type="predicted"/>
<dbReference type="EMBL" id="OW152826">
    <property type="protein sequence ID" value="CAH2042215.1"/>
    <property type="molecule type" value="Genomic_DNA"/>
</dbReference>
<evidence type="ECO:0000313" key="2">
    <source>
        <dbReference type="Proteomes" id="UP000837857"/>
    </source>
</evidence>
<keyword evidence="2" id="KW-1185">Reference proteome</keyword>
<protein>
    <submittedName>
        <fullName evidence="1">Uncharacterized protein</fullName>
    </submittedName>
</protein>